<evidence type="ECO:0000256" key="1">
    <source>
        <dbReference type="SAM" id="SignalP"/>
    </source>
</evidence>
<sequence>MKASTFFLGLATGAIAAAVTVLYSTPKSGDEIRSTVKNAGSDWKGTFNDIKVKVNDLKGSVADLAQDAKEQVPEAIDGLKQSFDQWQGSKLPTEKRLERELTAIQNALDSLEQSIITHQK</sequence>
<dbReference type="Gene3D" id="1.20.120.20">
    <property type="entry name" value="Apolipoprotein"/>
    <property type="match status" value="1"/>
</dbReference>
<evidence type="ECO:0000313" key="3">
    <source>
        <dbReference type="Proteomes" id="UP000254519"/>
    </source>
</evidence>
<keyword evidence="1" id="KW-0732">Signal</keyword>
<accession>A0A380CAS2</accession>
<organism evidence="2 3">
    <name type="scientific">Sporosarcina pasteurii</name>
    <name type="common">Bacillus pasteurii</name>
    <dbReference type="NCBI Taxonomy" id="1474"/>
    <lineage>
        <taxon>Bacteria</taxon>
        <taxon>Bacillati</taxon>
        <taxon>Bacillota</taxon>
        <taxon>Bacilli</taxon>
        <taxon>Bacillales</taxon>
        <taxon>Caryophanaceae</taxon>
        <taxon>Sporosarcina</taxon>
    </lineage>
</organism>
<dbReference type="Pfam" id="PF12732">
    <property type="entry name" value="YtxH"/>
    <property type="match status" value="1"/>
</dbReference>
<dbReference type="OrthoDB" id="2989636at2"/>
<evidence type="ECO:0000313" key="2">
    <source>
        <dbReference type="EMBL" id="SUJ15901.1"/>
    </source>
</evidence>
<feature type="signal peptide" evidence="1">
    <location>
        <begin position="1"/>
        <end position="17"/>
    </location>
</feature>
<dbReference type="InterPro" id="IPR052928">
    <property type="entry name" value="Desiccation-related_membrane"/>
</dbReference>
<dbReference type="PANTHER" id="PTHR35792">
    <property type="entry name" value="GENERAL STRESS PROTEIN"/>
    <property type="match status" value="1"/>
</dbReference>
<dbReference type="EMBL" id="UGYZ01000002">
    <property type="protein sequence ID" value="SUJ15901.1"/>
    <property type="molecule type" value="Genomic_DNA"/>
</dbReference>
<name>A0A380CAS2_SPOPA</name>
<gene>
    <name evidence="2" type="ORF">NCTC4822_02672</name>
</gene>
<keyword evidence="3" id="KW-1185">Reference proteome</keyword>
<proteinExistence type="predicted"/>
<dbReference type="Proteomes" id="UP000254519">
    <property type="component" value="Unassembled WGS sequence"/>
</dbReference>
<dbReference type="RefSeq" id="WP_115362886.1">
    <property type="nucleotide sequence ID" value="NZ_CP038012.1"/>
</dbReference>
<dbReference type="AlphaFoldDB" id="A0A380CAS2"/>
<dbReference type="PANTHER" id="PTHR35792:SF3">
    <property type="entry name" value="IG HYPOTHETICAL 17707"/>
    <property type="match status" value="1"/>
</dbReference>
<feature type="chain" id="PRO_5039319503" evidence="1">
    <location>
        <begin position="18"/>
        <end position="120"/>
    </location>
</feature>
<protein>
    <submittedName>
        <fullName evidence="2">Gas vesicle protein</fullName>
    </submittedName>
</protein>
<dbReference type="InterPro" id="IPR024623">
    <property type="entry name" value="YtxH"/>
</dbReference>
<reference evidence="2 3" key="1">
    <citation type="submission" date="2018-06" db="EMBL/GenBank/DDBJ databases">
        <authorList>
            <consortium name="Pathogen Informatics"/>
            <person name="Doyle S."/>
        </authorList>
    </citation>
    <scope>NUCLEOTIDE SEQUENCE [LARGE SCALE GENOMIC DNA]</scope>
    <source>
        <strain evidence="3">ATCC 11859 / DSM 33 / NCIB 8841 / NCTC 4822</strain>
    </source>
</reference>